<keyword evidence="3 4" id="KW-0865">Zymogen</keyword>
<reference evidence="5" key="1">
    <citation type="submission" date="2021-12" db="EMBL/GenBank/DDBJ databases">
        <title>Alicyclobacillaceae gen. nov., sp. nov., isolated from chalcocite enrichment system.</title>
        <authorList>
            <person name="Jiang Z."/>
        </authorList>
    </citation>
    <scope>NUCLEOTIDE SEQUENCE</scope>
    <source>
        <strain evidence="5">MYW30-H2</strain>
    </source>
</reference>
<organism evidence="5 6">
    <name type="scientific">Fodinisporobacter ferrooxydans</name>
    <dbReference type="NCBI Taxonomy" id="2901836"/>
    <lineage>
        <taxon>Bacteria</taxon>
        <taxon>Bacillati</taxon>
        <taxon>Bacillota</taxon>
        <taxon>Bacilli</taxon>
        <taxon>Bacillales</taxon>
        <taxon>Alicyclobacillaceae</taxon>
        <taxon>Fodinisporobacter</taxon>
    </lineage>
</organism>
<dbReference type="SUPFAM" id="SSF53163">
    <property type="entry name" value="HybD-like"/>
    <property type="match status" value="1"/>
</dbReference>
<sequence length="321" mass="34946">MSVRTDLALEAHQLAKAVTPEFSGVETEEKEDNGIRITRMHIRSALAAKQIGKQKGHYSTLEIPGLRQKDPELQRRVAVAFAEELSRFLHISKDSTVLVAGLGNWNVTPDALGPLVVENVFVTRHLFQHMPEVVEEGFQPLAAISPGVLGITGIETSEIIRGIVEKTKPDLVIAIDALASRSLERVNTTIQIADTGIHPGSGVGNRRQALNKETLGIPVIAVGVPTVVDAVTIVHDTMNLLMGRLNAEVPGNAMGQMLGNFNEHEKRQLIFELLQPMGQNLIVTPKEVDEFVEDVANILANGVNIAIHPAITSENVEMYTH</sequence>
<dbReference type="EC" id="3.4.24.78" evidence="4"/>
<comment type="subunit">
    <text evidence="4">Homotetramer.</text>
</comment>
<dbReference type="Proteomes" id="UP000830167">
    <property type="component" value="Chromosome"/>
</dbReference>
<gene>
    <name evidence="4 5" type="primary">gpr</name>
    <name evidence="5" type="ORF">LSG31_13285</name>
</gene>
<proteinExistence type="inferred from homology"/>
<evidence type="ECO:0000256" key="2">
    <source>
        <dbReference type="ARBA" id="ARBA00022801"/>
    </source>
</evidence>
<evidence type="ECO:0000256" key="3">
    <source>
        <dbReference type="ARBA" id="ARBA00023145"/>
    </source>
</evidence>
<dbReference type="PIRSF" id="PIRSF019549">
    <property type="entry name" value="Peptidase_A25"/>
    <property type="match status" value="1"/>
</dbReference>
<protein>
    <recommendedName>
        <fullName evidence="4">Germination protease</fullName>
        <ecNumber evidence="4">3.4.24.78</ecNumber>
    </recommendedName>
    <alternativeName>
        <fullName evidence="4">GPR endopeptidase</fullName>
    </alternativeName>
    <alternativeName>
        <fullName evidence="4">Germination proteinase</fullName>
    </alternativeName>
    <alternativeName>
        <fullName evidence="4">Spore protease</fullName>
    </alternativeName>
</protein>
<feature type="propeptide" id="PRO_5044925553" evidence="4">
    <location>
        <begin position="1"/>
        <end position="6"/>
    </location>
</feature>
<dbReference type="InterPro" id="IPR023430">
    <property type="entry name" value="Pept_HybD-like_dom_sf"/>
</dbReference>
<dbReference type="InterPro" id="IPR005080">
    <property type="entry name" value="Peptidase_A25"/>
</dbReference>
<comment type="function">
    <text evidence="4">Initiates the rapid degradation of small, acid-soluble proteins during spore germination.</text>
</comment>
<evidence type="ECO:0000313" key="5">
    <source>
        <dbReference type="EMBL" id="UOF92862.1"/>
    </source>
</evidence>
<keyword evidence="2 4" id="KW-0378">Hydrolase</keyword>
<evidence type="ECO:0000256" key="4">
    <source>
        <dbReference type="HAMAP-Rule" id="MF_00626"/>
    </source>
</evidence>
<accession>A0ABY4CQU0</accession>
<evidence type="ECO:0000256" key="1">
    <source>
        <dbReference type="ARBA" id="ARBA00022670"/>
    </source>
</evidence>
<dbReference type="EMBL" id="CP089291">
    <property type="protein sequence ID" value="UOF92862.1"/>
    <property type="molecule type" value="Genomic_DNA"/>
</dbReference>
<keyword evidence="1 4" id="KW-0645">Protease</keyword>
<dbReference type="GO" id="GO:0016787">
    <property type="term" value="F:hydrolase activity"/>
    <property type="evidence" value="ECO:0007669"/>
    <property type="project" value="UniProtKB-KW"/>
</dbReference>
<name>A0ABY4CQU0_9BACL</name>
<comment type="PTM">
    <text evidence="4">Autoproteolytically processed. The inactive tetrameric zymogen termed p46 autoprocesses to a smaller form termed p41, which is active only during spore germination.</text>
</comment>
<comment type="catalytic activity">
    <reaction evidence="4">
        <text>Endopeptidase action with P4 Glu or Asp, P1 preferably Glu &gt; Asp, P1' hydrophobic and P2' Ala.</text>
        <dbReference type="EC" id="3.4.24.78"/>
    </reaction>
</comment>
<dbReference type="NCBIfam" id="TIGR01441">
    <property type="entry name" value="GPR"/>
    <property type="match status" value="1"/>
</dbReference>
<comment type="similarity">
    <text evidence="4">Belongs to the peptidase A25 family.</text>
</comment>
<dbReference type="Gene3D" id="3.40.50.1450">
    <property type="entry name" value="HybD-like"/>
    <property type="match status" value="1"/>
</dbReference>
<dbReference type="Pfam" id="PF03418">
    <property type="entry name" value="Peptidase_A25"/>
    <property type="match status" value="2"/>
</dbReference>
<evidence type="ECO:0000313" key="6">
    <source>
        <dbReference type="Proteomes" id="UP000830167"/>
    </source>
</evidence>
<dbReference type="HAMAP" id="MF_00626">
    <property type="entry name" value="Germination_prot"/>
    <property type="match status" value="1"/>
</dbReference>
<feature type="chain" id="PRO_5044925552" description="Germination protease" evidence="4">
    <location>
        <begin position="7"/>
        <end position="321"/>
    </location>
</feature>
<dbReference type="RefSeq" id="WP_347439512.1">
    <property type="nucleotide sequence ID" value="NZ_CP089291.1"/>
</dbReference>
<keyword evidence="6" id="KW-1185">Reference proteome</keyword>